<feature type="compositionally biased region" description="Basic and acidic residues" evidence="1">
    <location>
        <begin position="193"/>
        <end position="238"/>
    </location>
</feature>
<comment type="caution">
    <text evidence="2">The sequence shown here is derived from an EMBL/GenBank/DDBJ whole genome shotgun (WGS) entry which is preliminary data.</text>
</comment>
<dbReference type="Proteomes" id="UP000600547">
    <property type="component" value="Unassembled WGS sequence"/>
</dbReference>
<accession>A0A8H9L8B1</accession>
<protein>
    <submittedName>
        <fullName evidence="2">Uncharacterized protein</fullName>
    </submittedName>
</protein>
<feature type="compositionally biased region" description="Low complexity" evidence="1">
    <location>
        <begin position="99"/>
        <end position="129"/>
    </location>
</feature>
<keyword evidence="3" id="KW-1185">Reference proteome</keyword>
<gene>
    <name evidence="2" type="ORF">GCM10008956_18850</name>
</gene>
<dbReference type="EMBL" id="BMQG01000005">
    <property type="protein sequence ID" value="GGM42684.1"/>
    <property type="molecule type" value="Genomic_DNA"/>
</dbReference>
<proteinExistence type="predicted"/>
<reference evidence="3" key="1">
    <citation type="journal article" date="2019" name="Int. J. Syst. Evol. Microbiol.">
        <title>The Global Catalogue of Microorganisms (GCM) 10K type strain sequencing project: providing services to taxonomists for standard genome sequencing and annotation.</title>
        <authorList>
            <consortium name="The Broad Institute Genomics Platform"/>
            <consortium name="The Broad Institute Genome Sequencing Center for Infectious Disease"/>
            <person name="Wu L."/>
            <person name="Ma J."/>
        </authorList>
    </citation>
    <scope>NUCLEOTIDE SEQUENCE [LARGE SCALE GENOMIC DNA]</scope>
    <source>
        <strain evidence="3">JCM 31047</strain>
    </source>
</reference>
<feature type="compositionally biased region" description="Polar residues" evidence="1">
    <location>
        <begin position="131"/>
        <end position="140"/>
    </location>
</feature>
<sequence length="238" mass="25459">MTVQTGDMLDNILNTVKRGAERVQRRGEEVASATRLRVEIFSLSRELDALYGRLGRSYHAGADRDVLSGVQEDIRRVEEEIKARERLIEELGEHEDEPGGPASSAATAPAGSGPSGAASATTGVTAPAPSNSPAFTSSPIPTARTEPTVPASVPHPGQEARMPDNDPYRTPADQTPDQRPAGTPTSPDPTVQHSDERVEPGDDRAGVALEAERDKVFRHDNMIEEGKAASRNPDPLDK</sequence>
<evidence type="ECO:0000313" key="3">
    <source>
        <dbReference type="Proteomes" id="UP000600547"/>
    </source>
</evidence>
<evidence type="ECO:0000256" key="1">
    <source>
        <dbReference type="SAM" id="MobiDB-lite"/>
    </source>
</evidence>
<organism evidence="2 3">
    <name type="scientific">Deinococcus arenae</name>
    <dbReference type="NCBI Taxonomy" id="1452751"/>
    <lineage>
        <taxon>Bacteria</taxon>
        <taxon>Thermotogati</taxon>
        <taxon>Deinococcota</taxon>
        <taxon>Deinococci</taxon>
        <taxon>Deinococcales</taxon>
        <taxon>Deinococcaceae</taxon>
        <taxon>Deinococcus</taxon>
    </lineage>
</organism>
<name>A0A8H9L8B1_9DEIO</name>
<feature type="compositionally biased region" description="Polar residues" evidence="1">
    <location>
        <begin position="172"/>
        <end position="192"/>
    </location>
</feature>
<dbReference type="AlphaFoldDB" id="A0A8H9L8B1"/>
<feature type="region of interest" description="Disordered" evidence="1">
    <location>
        <begin position="86"/>
        <end position="238"/>
    </location>
</feature>
<evidence type="ECO:0000313" key="2">
    <source>
        <dbReference type="EMBL" id="GGM42684.1"/>
    </source>
</evidence>